<feature type="compositionally biased region" description="Low complexity" evidence="1">
    <location>
        <begin position="877"/>
        <end position="922"/>
    </location>
</feature>
<feature type="region of interest" description="Disordered" evidence="1">
    <location>
        <begin position="841"/>
        <end position="922"/>
    </location>
</feature>
<dbReference type="SUPFAM" id="SSF53474">
    <property type="entry name" value="alpha/beta-Hydrolases"/>
    <property type="match status" value="1"/>
</dbReference>
<keyword evidence="4" id="KW-1185">Reference proteome</keyword>
<evidence type="ECO:0000259" key="2">
    <source>
        <dbReference type="Pfam" id="PF00561"/>
    </source>
</evidence>
<feature type="compositionally biased region" description="Low complexity" evidence="1">
    <location>
        <begin position="8"/>
        <end position="26"/>
    </location>
</feature>
<accession>A0AAD5TL65</accession>
<dbReference type="InterPro" id="IPR050266">
    <property type="entry name" value="AB_hydrolase_sf"/>
</dbReference>
<dbReference type="GO" id="GO:0016020">
    <property type="term" value="C:membrane"/>
    <property type="evidence" value="ECO:0007669"/>
    <property type="project" value="TreeGrafter"/>
</dbReference>
<feature type="compositionally biased region" description="Low complexity" evidence="1">
    <location>
        <begin position="606"/>
        <end position="623"/>
    </location>
</feature>
<feature type="compositionally biased region" description="Low complexity" evidence="1">
    <location>
        <begin position="177"/>
        <end position="188"/>
    </location>
</feature>
<organism evidence="3 4">
    <name type="scientific">Geranomyces variabilis</name>
    <dbReference type="NCBI Taxonomy" id="109894"/>
    <lineage>
        <taxon>Eukaryota</taxon>
        <taxon>Fungi</taxon>
        <taxon>Fungi incertae sedis</taxon>
        <taxon>Chytridiomycota</taxon>
        <taxon>Chytridiomycota incertae sedis</taxon>
        <taxon>Chytridiomycetes</taxon>
        <taxon>Spizellomycetales</taxon>
        <taxon>Powellomycetaceae</taxon>
        <taxon>Geranomyces</taxon>
    </lineage>
</organism>
<protein>
    <recommendedName>
        <fullName evidence="2">AB hydrolase-1 domain-containing protein</fullName>
    </recommendedName>
</protein>
<feature type="compositionally biased region" description="Basic residues" evidence="1">
    <location>
        <begin position="841"/>
        <end position="858"/>
    </location>
</feature>
<feature type="compositionally biased region" description="Basic residues" evidence="1">
    <location>
        <begin position="634"/>
        <end position="644"/>
    </location>
</feature>
<feature type="region of interest" description="Disordered" evidence="1">
    <location>
        <begin position="421"/>
        <end position="457"/>
    </location>
</feature>
<dbReference type="PANTHER" id="PTHR43798">
    <property type="entry name" value="MONOACYLGLYCEROL LIPASE"/>
    <property type="match status" value="1"/>
</dbReference>
<name>A0AAD5TL65_9FUNG</name>
<dbReference type="InterPro" id="IPR029058">
    <property type="entry name" value="AB_hydrolase_fold"/>
</dbReference>
<dbReference type="InterPro" id="IPR000073">
    <property type="entry name" value="AB_hydrolase_1"/>
</dbReference>
<evidence type="ECO:0000256" key="1">
    <source>
        <dbReference type="SAM" id="MobiDB-lite"/>
    </source>
</evidence>
<feature type="domain" description="AB hydrolase-1" evidence="2">
    <location>
        <begin position="245"/>
        <end position="361"/>
    </location>
</feature>
<evidence type="ECO:0000313" key="4">
    <source>
        <dbReference type="Proteomes" id="UP001212152"/>
    </source>
</evidence>
<feature type="compositionally biased region" description="Polar residues" evidence="1">
    <location>
        <begin position="436"/>
        <end position="457"/>
    </location>
</feature>
<sequence length="981" mass="103329">MIPRILEVGSSGTSTATSSSSTVTGPASIVVVASPTASRKDYVPRKVHTVNAASPTGPRKHLRPIDPEKRLSLPVETLMSPAASSSSPSLLLPSNASSCAGSSGLSASAATQAVKKAAGSISRATIAGAKKIKTDTDTHLAIAAETAMNFFPGAAVRTNTSPQLQVSQQHPAESEASRAAAASAAASAGRRDSCRSSQRSRVTADGTCTLFVEDYKVPLSDGSGFLPMDRECRRETFSKGSQKGAVLLIPGFASNRQMFHLGGGVGKSGPSFSEFLAQREYDVFAIDLRGTTESLALGGKRAAGMREYVEVDIPSAIQMIKRLGGYKQVYLIGHSMGGALSCAVAGICPEDVAGVIHLAGLYHYTLPGLSEVIDLYKAFCPRPIKAVVRTSSSIAARSASAVLSPVISGVGYVLGVNSSSAAPTTPAAARRPSTSVISISETAGSSSTDNDAQQQRRSLITAEPSRPPILHYTHQFITHLKRQPIPLKTGLNVLLFLRQFVPERIEKALMNAWYPSPWVANSVEDPWGLMKASVESPSVGVYLSIAQMALHHEFYNNWVANSSVHRAEVASDGSDGKPSGAATNETSKSASSTVNLLVPPALNARSLSSTSSTSDSSTTTAVSDPPPTPNIAGLRKKRVPKAPPHHPDLTDEETWNELTTYLRKFESLEQLPLFFCYANADGVIRMKDSLVGYERSGSFWKDVIHYEDEVLEDPATIAAKAEAAGASPAAAAQASEDLADDILRDKIVDGVKESFEDCCKVLRTGCDNVGVRTPSISTATTPAAAAEGGDVDANNSTTLAADRKVHFSPAYDESDPASAILWASSRPPKKSMSSTALHALHRGPHHQHHHHHHTHHVRPPPPMTKINTTAKTRAGGASSLPSASQTASSPAAATAAAANTPSGARGSAATSTAGASASPQTPTFKPQFPAVFSLDAGTSYGHIDVLGGVHAEVLWVCIAEWLEKTSARNRTWGFWRRYSAK</sequence>
<feature type="region of interest" description="Disordered" evidence="1">
    <location>
        <begin position="569"/>
        <end position="652"/>
    </location>
</feature>
<feature type="compositionally biased region" description="Low complexity" evidence="1">
    <location>
        <begin position="421"/>
        <end position="435"/>
    </location>
</feature>
<feature type="region of interest" description="Disordered" evidence="1">
    <location>
        <begin position="7"/>
        <end position="26"/>
    </location>
</feature>
<proteinExistence type="predicted"/>
<dbReference type="PANTHER" id="PTHR43798:SF33">
    <property type="entry name" value="HYDROLASE, PUTATIVE (AFU_ORTHOLOGUE AFUA_2G14860)-RELATED"/>
    <property type="match status" value="1"/>
</dbReference>
<dbReference type="Pfam" id="PF00561">
    <property type="entry name" value="Abhydrolase_1"/>
    <property type="match status" value="1"/>
</dbReference>
<feature type="region of interest" description="Disordered" evidence="1">
    <location>
        <begin position="161"/>
        <end position="199"/>
    </location>
</feature>
<dbReference type="AlphaFoldDB" id="A0AAD5TL65"/>
<dbReference type="Proteomes" id="UP001212152">
    <property type="component" value="Unassembled WGS sequence"/>
</dbReference>
<evidence type="ECO:0000313" key="3">
    <source>
        <dbReference type="EMBL" id="KAJ3179896.1"/>
    </source>
</evidence>
<feature type="compositionally biased region" description="Polar residues" evidence="1">
    <location>
        <begin position="161"/>
        <end position="171"/>
    </location>
</feature>
<gene>
    <name evidence="3" type="ORF">HDU87_002464</name>
</gene>
<comment type="caution">
    <text evidence="3">The sequence shown here is derived from an EMBL/GenBank/DDBJ whole genome shotgun (WGS) entry which is preliminary data.</text>
</comment>
<feature type="compositionally biased region" description="Polar residues" evidence="1">
    <location>
        <begin position="581"/>
        <end position="595"/>
    </location>
</feature>
<dbReference type="EMBL" id="JADGJQ010000019">
    <property type="protein sequence ID" value="KAJ3179896.1"/>
    <property type="molecule type" value="Genomic_DNA"/>
</dbReference>
<reference evidence="3" key="1">
    <citation type="submission" date="2020-05" db="EMBL/GenBank/DDBJ databases">
        <title>Phylogenomic resolution of chytrid fungi.</title>
        <authorList>
            <person name="Stajich J.E."/>
            <person name="Amses K."/>
            <person name="Simmons R."/>
            <person name="Seto K."/>
            <person name="Myers J."/>
            <person name="Bonds A."/>
            <person name="Quandt C.A."/>
            <person name="Barry K."/>
            <person name="Liu P."/>
            <person name="Grigoriev I."/>
            <person name="Longcore J.E."/>
            <person name="James T.Y."/>
        </authorList>
    </citation>
    <scope>NUCLEOTIDE SEQUENCE</scope>
    <source>
        <strain evidence="3">JEL0379</strain>
    </source>
</reference>
<dbReference type="Gene3D" id="3.40.50.1820">
    <property type="entry name" value="alpha/beta hydrolase"/>
    <property type="match status" value="1"/>
</dbReference>